<evidence type="ECO:0000256" key="2">
    <source>
        <dbReference type="ARBA" id="ARBA00022475"/>
    </source>
</evidence>
<evidence type="ECO:0000256" key="1">
    <source>
        <dbReference type="ARBA" id="ARBA00004651"/>
    </source>
</evidence>
<keyword evidence="10" id="KW-1185">Reference proteome</keyword>
<evidence type="ECO:0000256" key="6">
    <source>
        <dbReference type="ARBA" id="ARBA00023136"/>
    </source>
</evidence>
<evidence type="ECO:0000313" key="9">
    <source>
        <dbReference type="EMBL" id="QUT05276.1"/>
    </source>
</evidence>
<evidence type="ECO:0000256" key="8">
    <source>
        <dbReference type="SAM" id="Phobius"/>
    </source>
</evidence>
<feature type="transmembrane region" description="Helical" evidence="8">
    <location>
        <begin position="216"/>
        <end position="235"/>
    </location>
</feature>
<sequence>MGRGIFRNIVIEAQWLNDSRARGYARLLAILFPLAALLWTLASLSGKSPNGEPLGTDFLSFWTASQLALAGNPAAPYDPSAHHAAQIAVMGWDPGYFAFFYPPPYLLACLPLALLPYAAALAAWIALTGLAYLKMLRAWTDDPHIWITMLAFPATLINAGHGQNGFLTAALVGGGLILMDRKRPWLAGLLLGALVIKPHLAILLPLALAARGEWRAFLATGLGAILWAALSFLAFGPEAWHGFLADSALARQTLEQGLVDPAKMQSAFAAVRVAGGSLTQAYAAQAAAGIAVALTLAALARLRAPAMAQNAAFALAAILATPFVFDYDLTWIALPLGWLLVEGRRTGFLPYEKLVMAAAFLLPLVGRSIAIGLHIPVAPFLLAALFALVVRRAVHGVSLNRLLPRRAANG</sequence>
<feature type="transmembrane region" description="Helical" evidence="8">
    <location>
        <begin position="377"/>
        <end position="394"/>
    </location>
</feature>
<feature type="transmembrane region" description="Helical" evidence="8">
    <location>
        <begin position="145"/>
        <end position="166"/>
    </location>
</feature>
<dbReference type="EMBL" id="CP073910">
    <property type="protein sequence ID" value="QUT05276.1"/>
    <property type="molecule type" value="Genomic_DNA"/>
</dbReference>
<dbReference type="InterPro" id="IPR018584">
    <property type="entry name" value="GT87"/>
</dbReference>
<keyword evidence="5 8" id="KW-1133">Transmembrane helix</keyword>
<protein>
    <submittedName>
        <fullName evidence="9">DUF2029 domain-containing protein</fullName>
    </submittedName>
</protein>
<feature type="transmembrane region" description="Helical" evidence="8">
    <location>
        <begin position="312"/>
        <end position="334"/>
    </location>
</feature>
<keyword evidence="6 8" id="KW-0472">Membrane</keyword>
<feature type="transmembrane region" description="Helical" evidence="8">
    <location>
        <begin position="186"/>
        <end position="209"/>
    </location>
</feature>
<dbReference type="Pfam" id="PF09594">
    <property type="entry name" value="GT87"/>
    <property type="match status" value="1"/>
</dbReference>
<keyword evidence="2" id="KW-1003">Cell membrane</keyword>
<feature type="transmembrane region" description="Helical" evidence="8">
    <location>
        <begin position="105"/>
        <end position="133"/>
    </location>
</feature>
<reference evidence="9" key="1">
    <citation type="submission" date="2021-04" db="EMBL/GenBank/DDBJ databases">
        <title>Isolation of p-tert-butylphenol degrading bacteria Sphingobium phenoxybenzoativorans Tas13 from active sludge.</title>
        <authorList>
            <person name="Li Y."/>
        </authorList>
    </citation>
    <scope>NUCLEOTIDE SEQUENCE</scope>
    <source>
        <strain evidence="9">Tas13</strain>
    </source>
</reference>
<keyword evidence="3" id="KW-0808">Transferase</keyword>
<evidence type="ECO:0000256" key="3">
    <source>
        <dbReference type="ARBA" id="ARBA00022679"/>
    </source>
</evidence>
<name>A0A975Q144_9SPHN</name>
<feature type="transmembrane region" description="Helical" evidence="8">
    <location>
        <begin position="24"/>
        <end position="42"/>
    </location>
</feature>
<dbReference type="Proteomes" id="UP000681425">
    <property type="component" value="Chromosome"/>
</dbReference>
<comment type="subcellular location">
    <subcellularLocation>
        <location evidence="1">Cell membrane</location>
        <topology evidence="1">Multi-pass membrane protein</topology>
    </subcellularLocation>
</comment>
<evidence type="ECO:0000256" key="5">
    <source>
        <dbReference type="ARBA" id="ARBA00022989"/>
    </source>
</evidence>
<gene>
    <name evidence="9" type="ORF">KFK14_20120</name>
</gene>
<dbReference type="AlphaFoldDB" id="A0A975Q144"/>
<feature type="transmembrane region" description="Helical" evidence="8">
    <location>
        <begin position="282"/>
        <end position="300"/>
    </location>
</feature>
<dbReference type="RefSeq" id="WP_212608949.1">
    <property type="nucleotide sequence ID" value="NZ_CP073910.1"/>
</dbReference>
<dbReference type="KEGG" id="spph:KFK14_20120"/>
<evidence type="ECO:0000256" key="4">
    <source>
        <dbReference type="ARBA" id="ARBA00022692"/>
    </source>
</evidence>
<evidence type="ECO:0000313" key="10">
    <source>
        <dbReference type="Proteomes" id="UP000681425"/>
    </source>
</evidence>
<dbReference type="GO" id="GO:0005886">
    <property type="term" value="C:plasma membrane"/>
    <property type="evidence" value="ECO:0007669"/>
    <property type="project" value="UniProtKB-SubCell"/>
</dbReference>
<comment type="similarity">
    <text evidence="7">Belongs to the glycosyltransferase 87 family.</text>
</comment>
<evidence type="ECO:0000256" key="7">
    <source>
        <dbReference type="ARBA" id="ARBA00024033"/>
    </source>
</evidence>
<proteinExistence type="inferred from homology"/>
<accession>A0A975Q144</accession>
<dbReference type="GO" id="GO:0016758">
    <property type="term" value="F:hexosyltransferase activity"/>
    <property type="evidence" value="ECO:0007669"/>
    <property type="project" value="InterPro"/>
</dbReference>
<organism evidence="9 10">
    <name type="scientific">Sphingobium phenoxybenzoativorans</name>
    <dbReference type="NCBI Taxonomy" id="1592790"/>
    <lineage>
        <taxon>Bacteria</taxon>
        <taxon>Pseudomonadati</taxon>
        <taxon>Pseudomonadota</taxon>
        <taxon>Alphaproteobacteria</taxon>
        <taxon>Sphingomonadales</taxon>
        <taxon>Sphingomonadaceae</taxon>
        <taxon>Sphingobium</taxon>
    </lineage>
</organism>
<keyword evidence="4 8" id="KW-0812">Transmembrane</keyword>